<evidence type="ECO:0008006" key="3">
    <source>
        <dbReference type="Google" id="ProtNLM"/>
    </source>
</evidence>
<dbReference type="GO" id="GO:0045505">
    <property type="term" value="F:dynein intermediate chain binding"/>
    <property type="evidence" value="ECO:0007669"/>
    <property type="project" value="TreeGrafter"/>
</dbReference>
<dbReference type="GO" id="GO:0007018">
    <property type="term" value="P:microtubule-based movement"/>
    <property type="evidence" value="ECO:0007669"/>
    <property type="project" value="TreeGrafter"/>
</dbReference>
<proteinExistence type="predicted"/>
<dbReference type="Proteomes" id="UP000193922">
    <property type="component" value="Unassembled WGS sequence"/>
</dbReference>
<dbReference type="CDD" id="cd21455">
    <property type="entry name" value="DLC-like_DYNLT1_DYNLT3"/>
    <property type="match status" value="1"/>
</dbReference>
<dbReference type="STRING" id="61395.A0A1Y1WGU4"/>
<organism evidence="1 2">
    <name type="scientific">Linderina pennispora</name>
    <dbReference type="NCBI Taxonomy" id="61395"/>
    <lineage>
        <taxon>Eukaryota</taxon>
        <taxon>Fungi</taxon>
        <taxon>Fungi incertae sedis</taxon>
        <taxon>Zoopagomycota</taxon>
        <taxon>Kickxellomycotina</taxon>
        <taxon>Kickxellomycetes</taxon>
        <taxon>Kickxellales</taxon>
        <taxon>Kickxellaceae</taxon>
        <taxon>Linderina</taxon>
    </lineage>
</organism>
<dbReference type="AlphaFoldDB" id="A0A1Y1WGU4"/>
<dbReference type="PANTHER" id="PTHR21255:SF4">
    <property type="entry name" value="DYNEIN LIGHT CHAIN TCTEX-TYPE"/>
    <property type="match status" value="1"/>
</dbReference>
<dbReference type="Gene3D" id="3.30.1140.40">
    <property type="entry name" value="Tctex-1"/>
    <property type="match status" value="1"/>
</dbReference>
<dbReference type="Pfam" id="PF03645">
    <property type="entry name" value="Tctex-1"/>
    <property type="match status" value="1"/>
</dbReference>
<name>A0A1Y1WGU4_9FUNG</name>
<sequence length="110" mass="11735">MSAATKGSSTEKVYKHLKAAVDLAIGNGEYHHGLLPELHTNIVSYAMKKLAAMRASATKAIVTCTIVQNTGAGFHIGNATRWDESADSMVTYKFTNAALTIIVTAYLVSC</sequence>
<protein>
    <recommendedName>
        <fullName evidence="3">Tctex-1</fullName>
    </recommendedName>
</protein>
<accession>A0A1Y1WGU4</accession>
<dbReference type="GO" id="GO:0005868">
    <property type="term" value="C:cytoplasmic dynein complex"/>
    <property type="evidence" value="ECO:0007669"/>
    <property type="project" value="TreeGrafter"/>
</dbReference>
<comment type="caution">
    <text evidence="1">The sequence shown here is derived from an EMBL/GenBank/DDBJ whole genome shotgun (WGS) entry which is preliminary data.</text>
</comment>
<keyword evidence="2" id="KW-1185">Reference proteome</keyword>
<dbReference type="GeneID" id="63803587"/>
<dbReference type="EMBL" id="MCFD01000003">
    <property type="protein sequence ID" value="ORX72456.1"/>
    <property type="molecule type" value="Genomic_DNA"/>
</dbReference>
<dbReference type="InterPro" id="IPR038586">
    <property type="entry name" value="Tctex-1-like_sf"/>
</dbReference>
<evidence type="ECO:0000313" key="1">
    <source>
        <dbReference type="EMBL" id="ORX72456.1"/>
    </source>
</evidence>
<gene>
    <name evidence="1" type="ORF">DL89DRAFT_266016</name>
</gene>
<dbReference type="GO" id="GO:0005737">
    <property type="term" value="C:cytoplasm"/>
    <property type="evidence" value="ECO:0007669"/>
    <property type="project" value="TreeGrafter"/>
</dbReference>
<reference evidence="1 2" key="1">
    <citation type="submission" date="2016-07" db="EMBL/GenBank/DDBJ databases">
        <title>Pervasive Adenine N6-methylation of Active Genes in Fungi.</title>
        <authorList>
            <consortium name="DOE Joint Genome Institute"/>
            <person name="Mondo S.J."/>
            <person name="Dannebaum R.O."/>
            <person name="Kuo R.C."/>
            <person name="Labutti K."/>
            <person name="Haridas S."/>
            <person name="Kuo A."/>
            <person name="Salamov A."/>
            <person name="Ahrendt S.R."/>
            <person name="Lipzen A."/>
            <person name="Sullivan W."/>
            <person name="Andreopoulos W.B."/>
            <person name="Clum A."/>
            <person name="Lindquist E."/>
            <person name="Daum C."/>
            <person name="Ramamoorthy G.K."/>
            <person name="Gryganskyi A."/>
            <person name="Culley D."/>
            <person name="Magnuson J.K."/>
            <person name="James T.Y."/>
            <person name="O'Malley M.A."/>
            <person name="Stajich J.E."/>
            <person name="Spatafora J.W."/>
            <person name="Visel A."/>
            <person name="Grigoriev I.V."/>
        </authorList>
    </citation>
    <scope>NUCLEOTIDE SEQUENCE [LARGE SCALE GENOMIC DNA]</scope>
    <source>
        <strain evidence="1 2">ATCC 12442</strain>
    </source>
</reference>
<dbReference type="RefSeq" id="XP_040745880.1">
    <property type="nucleotide sequence ID" value="XM_040886939.1"/>
</dbReference>
<evidence type="ECO:0000313" key="2">
    <source>
        <dbReference type="Proteomes" id="UP000193922"/>
    </source>
</evidence>
<dbReference type="OrthoDB" id="10059120at2759"/>
<dbReference type="InterPro" id="IPR005334">
    <property type="entry name" value="Tctex-1-like"/>
</dbReference>
<dbReference type="PANTHER" id="PTHR21255">
    <property type="entry name" value="T-COMPLEX-ASSOCIATED-TESTIS-EXPRESSED 1/ DYNEIN LIGHT CHAIN"/>
    <property type="match status" value="1"/>
</dbReference>